<protein>
    <recommendedName>
        <fullName evidence="2">No apical meristem-associated C-terminal domain-containing protein</fullName>
    </recommendedName>
</protein>
<evidence type="ECO:0000256" key="1">
    <source>
        <dbReference type="SAM" id="MobiDB-lite"/>
    </source>
</evidence>
<reference evidence="3" key="1">
    <citation type="submission" date="2020-12" db="EMBL/GenBank/DDBJ databases">
        <title>WGS assembly of Carya illinoinensis cv. Pawnee.</title>
        <authorList>
            <person name="Platts A."/>
            <person name="Shu S."/>
            <person name="Wright S."/>
            <person name="Barry K."/>
            <person name="Edger P."/>
            <person name="Pires J.C."/>
            <person name="Schmutz J."/>
        </authorList>
    </citation>
    <scope>NUCLEOTIDE SEQUENCE</scope>
    <source>
        <tissue evidence="3">Leaf</tissue>
    </source>
</reference>
<evidence type="ECO:0000313" key="4">
    <source>
        <dbReference type="Proteomes" id="UP000811609"/>
    </source>
</evidence>
<comment type="caution">
    <text evidence="3">The sequence shown here is derived from an EMBL/GenBank/DDBJ whole genome shotgun (WGS) entry which is preliminary data.</text>
</comment>
<dbReference type="PANTHER" id="PTHR45125">
    <property type="entry name" value="F21J9.4-RELATED"/>
    <property type="match status" value="1"/>
</dbReference>
<feature type="region of interest" description="Disordered" evidence="1">
    <location>
        <begin position="182"/>
        <end position="208"/>
    </location>
</feature>
<dbReference type="InterPro" id="IPR029466">
    <property type="entry name" value="NAM-associated_C"/>
</dbReference>
<feature type="compositionally biased region" description="Basic residues" evidence="1">
    <location>
        <begin position="191"/>
        <end position="200"/>
    </location>
</feature>
<organism evidence="3 4">
    <name type="scientific">Carya illinoinensis</name>
    <name type="common">Pecan</name>
    <dbReference type="NCBI Taxonomy" id="32201"/>
    <lineage>
        <taxon>Eukaryota</taxon>
        <taxon>Viridiplantae</taxon>
        <taxon>Streptophyta</taxon>
        <taxon>Embryophyta</taxon>
        <taxon>Tracheophyta</taxon>
        <taxon>Spermatophyta</taxon>
        <taxon>Magnoliopsida</taxon>
        <taxon>eudicotyledons</taxon>
        <taxon>Gunneridae</taxon>
        <taxon>Pentapetalae</taxon>
        <taxon>rosids</taxon>
        <taxon>fabids</taxon>
        <taxon>Fagales</taxon>
        <taxon>Juglandaceae</taxon>
        <taxon>Carya</taxon>
    </lineage>
</organism>
<dbReference type="Pfam" id="PF14303">
    <property type="entry name" value="NAM-associated"/>
    <property type="match status" value="1"/>
</dbReference>
<feature type="domain" description="No apical meristem-associated C-terminal" evidence="2">
    <location>
        <begin position="128"/>
        <end position="272"/>
    </location>
</feature>
<dbReference type="Proteomes" id="UP000811609">
    <property type="component" value="Chromosome 7"/>
</dbReference>
<sequence>MINSNLLDDPFFTTLLQSGGEGINNPLIACVLHDNVEVEVEVTQPEGQVRARTKLSQRGVSFTMEEDNLLVSEWLNISIDAIRETDQNSTQLWIRIHDYFSTYKKPNWPEHSIEKAKVLYQSTQKDNYNLDNCWNLLRHQPEWQVHMDNLPTKKKIGCSTIPIANATNVEVCESMSINLERPLGKNSEKERKRKRKRKKSSPSQFGKKLSNVKSDRRIMMIEQQEAASQADRDMAEIIELKKKKMGMEIMSLNVDNMNVVQREYFKSLQMEILEKHMNELNQM</sequence>
<dbReference type="AlphaFoldDB" id="A0A8T1Q1Q1"/>
<keyword evidence="4" id="KW-1185">Reference proteome</keyword>
<dbReference type="EMBL" id="CM031815">
    <property type="protein sequence ID" value="KAG6646962.1"/>
    <property type="molecule type" value="Genomic_DNA"/>
</dbReference>
<gene>
    <name evidence="3" type="ORF">CIPAW_07G045400</name>
</gene>
<dbReference type="PANTHER" id="PTHR45125:SF3">
    <property type="entry name" value="NO-APICAL-MERISTEM-ASSOCIATED CARBOXY-TERMINAL DOMAIN PROTEIN"/>
    <property type="match status" value="1"/>
</dbReference>
<evidence type="ECO:0000313" key="3">
    <source>
        <dbReference type="EMBL" id="KAG6646962.1"/>
    </source>
</evidence>
<evidence type="ECO:0000259" key="2">
    <source>
        <dbReference type="Pfam" id="PF14303"/>
    </source>
</evidence>
<name>A0A8T1Q1Q1_CARIL</name>
<accession>A0A8T1Q1Q1</accession>
<proteinExistence type="predicted"/>